<protein>
    <submittedName>
        <fullName evidence="5">Methyltransferase</fullName>
    </submittedName>
</protein>
<evidence type="ECO:0000259" key="4">
    <source>
        <dbReference type="Pfam" id="PF13649"/>
    </source>
</evidence>
<evidence type="ECO:0000313" key="5">
    <source>
        <dbReference type="EMBL" id="GIJ46614.1"/>
    </source>
</evidence>
<dbReference type="GO" id="GO:0032259">
    <property type="term" value="P:methylation"/>
    <property type="evidence" value="ECO:0007669"/>
    <property type="project" value="UniProtKB-KW"/>
</dbReference>
<keyword evidence="3" id="KW-0949">S-adenosyl-L-methionine</keyword>
<comment type="caution">
    <text evidence="5">The sequence shown here is derived from an EMBL/GenBank/DDBJ whole genome shotgun (WGS) entry which is preliminary data.</text>
</comment>
<keyword evidence="6" id="KW-1185">Reference proteome</keyword>
<dbReference type="AlphaFoldDB" id="A0A8J4DQH3"/>
<reference evidence="5" key="1">
    <citation type="submission" date="2021-01" db="EMBL/GenBank/DDBJ databases">
        <title>Whole genome shotgun sequence of Virgisporangium aliadipatigenens NBRC 105644.</title>
        <authorList>
            <person name="Komaki H."/>
            <person name="Tamura T."/>
        </authorList>
    </citation>
    <scope>NUCLEOTIDE SEQUENCE</scope>
    <source>
        <strain evidence="5">NBRC 105644</strain>
    </source>
</reference>
<feature type="domain" description="Methyltransferase" evidence="4">
    <location>
        <begin position="43"/>
        <end position="126"/>
    </location>
</feature>
<dbReference type="CDD" id="cd02440">
    <property type="entry name" value="AdoMet_MTases"/>
    <property type="match status" value="1"/>
</dbReference>
<dbReference type="InterPro" id="IPR041698">
    <property type="entry name" value="Methyltransf_25"/>
</dbReference>
<dbReference type="InterPro" id="IPR029063">
    <property type="entry name" value="SAM-dependent_MTases_sf"/>
</dbReference>
<dbReference type="Gene3D" id="3.40.50.150">
    <property type="entry name" value="Vaccinia Virus protein VP39"/>
    <property type="match status" value="1"/>
</dbReference>
<keyword evidence="2" id="KW-0808">Transferase</keyword>
<dbReference type="EMBL" id="BOPF01000012">
    <property type="protein sequence ID" value="GIJ46614.1"/>
    <property type="molecule type" value="Genomic_DNA"/>
</dbReference>
<evidence type="ECO:0000256" key="2">
    <source>
        <dbReference type="ARBA" id="ARBA00022679"/>
    </source>
</evidence>
<organism evidence="5 6">
    <name type="scientific">Virgisporangium aliadipatigenens</name>
    <dbReference type="NCBI Taxonomy" id="741659"/>
    <lineage>
        <taxon>Bacteria</taxon>
        <taxon>Bacillati</taxon>
        <taxon>Actinomycetota</taxon>
        <taxon>Actinomycetes</taxon>
        <taxon>Micromonosporales</taxon>
        <taxon>Micromonosporaceae</taxon>
        <taxon>Virgisporangium</taxon>
    </lineage>
</organism>
<evidence type="ECO:0000256" key="3">
    <source>
        <dbReference type="ARBA" id="ARBA00022691"/>
    </source>
</evidence>
<evidence type="ECO:0000313" key="6">
    <source>
        <dbReference type="Proteomes" id="UP000619260"/>
    </source>
</evidence>
<dbReference type="Proteomes" id="UP000619260">
    <property type="component" value="Unassembled WGS sequence"/>
</dbReference>
<name>A0A8J4DQH3_9ACTN</name>
<keyword evidence="1 5" id="KW-0489">Methyltransferase</keyword>
<dbReference type="Pfam" id="PF13649">
    <property type="entry name" value="Methyltransf_25"/>
    <property type="match status" value="1"/>
</dbReference>
<dbReference type="PANTHER" id="PTHR43464">
    <property type="entry name" value="METHYLTRANSFERASE"/>
    <property type="match status" value="1"/>
</dbReference>
<dbReference type="Gene3D" id="2.20.25.110">
    <property type="entry name" value="S-adenosyl-L-methionine-dependent methyltransferases"/>
    <property type="match status" value="1"/>
</dbReference>
<gene>
    <name evidence="5" type="ORF">Val02_35000</name>
</gene>
<dbReference type="PANTHER" id="PTHR43464:SF19">
    <property type="entry name" value="UBIQUINONE BIOSYNTHESIS O-METHYLTRANSFERASE, MITOCHONDRIAL"/>
    <property type="match status" value="1"/>
</dbReference>
<dbReference type="SUPFAM" id="SSF53335">
    <property type="entry name" value="S-adenosyl-L-methionine-dependent methyltransferases"/>
    <property type="match status" value="1"/>
</dbReference>
<accession>A0A8J4DQH3</accession>
<dbReference type="RefSeq" id="WP_203900147.1">
    <property type="nucleotide sequence ID" value="NZ_BOPF01000012.1"/>
</dbReference>
<dbReference type="GO" id="GO:0008168">
    <property type="term" value="F:methyltransferase activity"/>
    <property type="evidence" value="ECO:0007669"/>
    <property type="project" value="UniProtKB-KW"/>
</dbReference>
<sequence length="238" mass="25961">MGNWYTDFFTELPNAFWRAAVPPEHTTAEVDFLTRFVPAGAHVLDVPCGSGRHTLALAGRGYRVTGLDVSAEAIAHAKRQAPQLDLRVVDMAELPSDLRADAAICMGNSFGYLPHEGTERFLATLAGIAGTLVLDTGFVAESLLHNLQVEEEPMTLGGIEATSVNSYDVADSAWITEFTFRRGDEVHRGTSVQHVYTSAEIARLVRRAGYADVRMFGDVDGGPYRLGSPRLLLVARQR</sequence>
<evidence type="ECO:0000256" key="1">
    <source>
        <dbReference type="ARBA" id="ARBA00022603"/>
    </source>
</evidence>
<proteinExistence type="predicted"/>